<proteinExistence type="predicted"/>
<keyword evidence="2" id="KW-1185">Reference proteome</keyword>
<evidence type="ECO:0000313" key="1">
    <source>
        <dbReference type="EMBL" id="PQJ11118.1"/>
    </source>
</evidence>
<accession>A0A2S7SWM8</accession>
<reference evidence="1 2" key="1">
    <citation type="submission" date="2018-01" db="EMBL/GenBank/DDBJ databases">
        <title>A novel member of the phylum Bacteroidetes isolated from glacier ice.</title>
        <authorList>
            <person name="Liu Q."/>
            <person name="Xin Y.-H."/>
        </authorList>
    </citation>
    <scope>NUCLEOTIDE SEQUENCE [LARGE SCALE GENOMIC DNA]</scope>
    <source>
        <strain evidence="1 2">RB1R16</strain>
    </source>
</reference>
<sequence>MMVCIISKDANGQAPKHSIKATTAAQLDSTFYSVPDFYSASPRFSRDTMFIFRCYDKHDSLIKYVNDYEQVRYYSEFKEYTDSFHTYKDTNGVKQFLPVSTIVRRYDRVARDKWMCIQYPGNKYTELRANQTEDAGSTMIFIDKTGDGVADWVRVFNYYKTTEVGH</sequence>
<dbReference type="Proteomes" id="UP000239872">
    <property type="component" value="Unassembled WGS sequence"/>
</dbReference>
<evidence type="ECO:0000313" key="2">
    <source>
        <dbReference type="Proteomes" id="UP000239872"/>
    </source>
</evidence>
<name>A0A2S7SWM8_9BACT</name>
<protein>
    <submittedName>
        <fullName evidence="1">Uncharacterized protein</fullName>
    </submittedName>
</protein>
<dbReference type="EMBL" id="PPSL01000003">
    <property type="protein sequence ID" value="PQJ11118.1"/>
    <property type="molecule type" value="Genomic_DNA"/>
</dbReference>
<comment type="caution">
    <text evidence="1">The sequence shown here is derived from an EMBL/GenBank/DDBJ whole genome shotgun (WGS) entry which is preliminary data.</text>
</comment>
<dbReference type="AlphaFoldDB" id="A0A2S7SWM8"/>
<organism evidence="1 2">
    <name type="scientific">Flavipsychrobacter stenotrophus</name>
    <dbReference type="NCBI Taxonomy" id="2077091"/>
    <lineage>
        <taxon>Bacteria</taxon>
        <taxon>Pseudomonadati</taxon>
        <taxon>Bacteroidota</taxon>
        <taxon>Chitinophagia</taxon>
        <taxon>Chitinophagales</taxon>
        <taxon>Chitinophagaceae</taxon>
        <taxon>Flavipsychrobacter</taxon>
    </lineage>
</organism>
<gene>
    <name evidence="1" type="ORF">CJD36_014210</name>
</gene>